<dbReference type="Gene3D" id="3.30.565.10">
    <property type="entry name" value="Histidine kinase-like ATPase, C-terminal domain"/>
    <property type="match status" value="1"/>
</dbReference>
<keyword evidence="4" id="KW-0472">Membrane</keyword>
<dbReference type="eggNOG" id="COG4191">
    <property type="taxonomic scope" value="Bacteria"/>
</dbReference>
<dbReference type="InterPro" id="IPR036890">
    <property type="entry name" value="HATPase_C_sf"/>
</dbReference>
<dbReference type="GO" id="GO:0000155">
    <property type="term" value="F:phosphorelay sensor kinase activity"/>
    <property type="evidence" value="ECO:0007669"/>
    <property type="project" value="InterPro"/>
</dbReference>
<dbReference type="SUPFAM" id="SSF55874">
    <property type="entry name" value="ATPase domain of HSP90 chaperone/DNA topoisomerase II/histidine kinase"/>
    <property type="match status" value="1"/>
</dbReference>
<dbReference type="Proteomes" id="UP000000430">
    <property type="component" value="Chromosome"/>
</dbReference>
<feature type="domain" description="Histidine kinase" evidence="5">
    <location>
        <begin position="322"/>
        <end position="524"/>
    </location>
</feature>
<dbReference type="PANTHER" id="PTHR43065">
    <property type="entry name" value="SENSOR HISTIDINE KINASE"/>
    <property type="match status" value="1"/>
</dbReference>
<dbReference type="SUPFAM" id="SSF47384">
    <property type="entry name" value="Homodimeric domain of signal transducing histidine kinase"/>
    <property type="match status" value="1"/>
</dbReference>
<feature type="transmembrane region" description="Helical" evidence="4">
    <location>
        <begin position="83"/>
        <end position="100"/>
    </location>
</feature>
<keyword evidence="4" id="KW-1133">Transmembrane helix</keyword>
<dbReference type="InterPro" id="IPR003594">
    <property type="entry name" value="HATPase_dom"/>
</dbReference>
<dbReference type="Gene3D" id="3.30.450.20">
    <property type="entry name" value="PAS domain"/>
    <property type="match status" value="1"/>
</dbReference>
<dbReference type="Pfam" id="PF02518">
    <property type="entry name" value="HATPase_c"/>
    <property type="match status" value="1"/>
</dbReference>
<dbReference type="AlphaFoldDB" id="Q6FFD2"/>
<evidence type="ECO:0000256" key="3">
    <source>
        <dbReference type="ARBA" id="ARBA00022553"/>
    </source>
</evidence>
<keyword evidence="6" id="KW-0808">Transferase</keyword>
<dbReference type="PANTHER" id="PTHR43065:SF52">
    <property type="entry name" value="SENSOR PROTEIN KINASE PILS"/>
    <property type="match status" value="1"/>
</dbReference>
<dbReference type="OrthoDB" id="9815750at2"/>
<feature type="transmembrane region" description="Helical" evidence="4">
    <location>
        <begin position="53"/>
        <end position="71"/>
    </location>
</feature>
<proteinExistence type="predicted"/>
<dbReference type="InterPro" id="IPR036097">
    <property type="entry name" value="HisK_dim/P_sf"/>
</dbReference>
<feature type="transmembrane region" description="Helical" evidence="4">
    <location>
        <begin position="21"/>
        <end position="41"/>
    </location>
</feature>
<gene>
    <name evidence="6" type="primary">pilS</name>
    <name evidence="6" type="ordered locus">ACIAD0259</name>
</gene>
<dbReference type="Pfam" id="PF00512">
    <property type="entry name" value="HisKA"/>
    <property type="match status" value="1"/>
</dbReference>
<dbReference type="KEGG" id="aci:ACIAD0259"/>
<feature type="transmembrane region" description="Helical" evidence="4">
    <location>
        <begin position="130"/>
        <end position="149"/>
    </location>
</feature>
<dbReference type="PRINTS" id="PR00344">
    <property type="entry name" value="BCTRLSENSOR"/>
</dbReference>
<dbReference type="InterPro" id="IPR005467">
    <property type="entry name" value="His_kinase_dom"/>
</dbReference>
<dbReference type="EC" id="2.7.13.3" evidence="2"/>
<dbReference type="STRING" id="202950.GCA_001485005_00534"/>
<dbReference type="InterPro" id="IPR035965">
    <property type="entry name" value="PAS-like_dom_sf"/>
</dbReference>
<dbReference type="SUPFAM" id="SSF55785">
    <property type="entry name" value="PYP-like sensor domain (PAS domain)"/>
    <property type="match status" value="1"/>
</dbReference>
<evidence type="ECO:0000259" key="5">
    <source>
        <dbReference type="PROSITE" id="PS50109"/>
    </source>
</evidence>
<reference evidence="6 7" key="1">
    <citation type="journal article" date="2004" name="Nucleic Acids Res.">
        <title>Unique features revealed by the genome sequence of Acinetobacter sp. ADP1, a versatile and naturally transformation competent bacterium.</title>
        <authorList>
            <person name="Barbe V."/>
            <person name="Vallenet D."/>
            <person name="Fonknechten N."/>
            <person name="Kreimeyer A."/>
            <person name="Oztas S."/>
            <person name="Labarre L."/>
            <person name="Cruveiller S."/>
            <person name="Robert C."/>
            <person name="Duprat S."/>
            <person name="Wincker P."/>
            <person name="Ornston L.N."/>
            <person name="Weissenbach J."/>
            <person name="Marliere P."/>
            <person name="Cohen G.N."/>
            <person name="Medigue C."/>
        </authorList>
    </citation>
    <scope>NUCLEOTIDE SEQUENCE [LARGE SCALE GENOMIC DNA]</scope>
    <source>
        <strain evidence="7">ATCC 33305 / BD413 / ADP1</strain>
    </source>
</reference>
<dbReference type="PROSITE" id="PS50109">
    <property type="entry name" value="HIS_KIN"/>
    <property type="match status" value="1"/>
</dbReference>
<dbReference type="Pfam" id="PF25323">
    <property type="entry name" value="6TM_PilS"/>
    <property type="match status" value="1"/>
</dbReference>
<comment type="catalytic activity">
    <reaction evidence="1">
        <text>ATP + protein L-histidine = ADP + protein N-phospho-L-histidine.</text>
        <dbReference type="EC" id="2.7.13.3"/>
    </reaction>
</comment>
<dbReference type="InterPro" id="IPR003661">
    <property type="entry name" value="HisK_dim/P_dom"/>
</dbReference>
<keyword evidence="3" id="KW-0597">Phosphoprotein</keyword>
<protein>
    <recommendedName>
        <fullName evidence="2">histidine kinase</fullName>
        <ecNumber evidence="2">2.7.13.3</ecNumber>
    </recommendedName>
</protein>
<dbReference type="SMART" id="SM00387">
    <property type="entry name" value="HATPase_c"/>
    <property type="match status" value="1"/>
</dbReference>
<organism evidence="6 7">
    <name type="scientific">Acinetobacter baylyi (strain ATCC 33305 / BD413 / ADP1)</name>
    <dbReference type="NCBI Taxonomy" id="62977"/>
    <lineage>
        <taxon>Bacteria</taxon>
        <taxon>Pseudomonadati</taxon>
        <taxon>Pseudomonadota</taxon>
        <taxon>Gammaproteobacteria</taxon>
        <taxon>Moraxellales</taxon>
        <taxon>Moraxellaceae</taxon>
        <taxon>Acinetobacter</taxon>
    </lineage>
</organism>
<dbReference type="SMART" id="SM00388">
    <property type="entry name" value="HisKA"/>
    <property type="match status" value="1"/>
</dbReference>
<feature type="transmembrane region" description="Helical" evidence="4">
    <location>
        <begin position="161"/>
        <end position="178"/>
    </location>
</feature>
<dbReference type="CDD" id="cd00082">
    <property type="entry name" value="HisKA"/>
    <property type="match status" value="1"/>
</dbReference>
<dbReference type="HOGENOM" id="CLU_000445_114_39_6"/>
<accession>Q6FFD2</accession>
<sequence>MMQSQLPSTMLSYTIYRLGTWYTLYRFIIAFSLLLIFYITGGRVGSDYPQPDTYFYTLIAYTLINFIQGALFRFYPKWITQQLSSLFIIDIIALSFLTYAVGGPNLHLGLLYVVTVFSAAILLHARMSLVMTLLAVIILVYQQIVIVLFNTDHLNAIGDSILLAFLFFVVYGIGQIAVRRFQILETITNYQSDILNQLQNINRYILDQVDDGYLVLDENYYVVVSNPAACNFLGIPPLFAHEQLTLAKVQPDLFEILKSTNLQDGEKFNFESQLSTYQIHIRIQRLQIPKQSLILLTLQDTQKLNQHVQQLKLAALGQLSASIAHEIRNPLAAIAQANELFTDSDSAQQKQLQYMIAKQTKRINSIIEDTLGMARNHATYPVVIQLTAFLYGLLEEDLTDVKDQIRLVFSREDLQIIFDPSQLRQVLINLTRNALRHNAPDAPFVEISVKENGDILWIDIIDYGDGVTKRNISQLFKPFFSTEIKGTGLGLYLSHSLCEVNHAKLTYVEQEKGACFRIQCSIKENE</sequence>
<dbReference type="EMBL" id="CR543861">
    <property type="protein sequence ID" value="CAG67225.1"/>
    <property type="molecule type" value="Genomic_DNA"/>
</dbReference>
<evidence type="ECO:0000256" key="2">
    <source>
        <dbReference type="ARBA" id="ARBA00012438"/>
    </source>
</evidence>
<dbReference type="Gene3D" id="1.10.287.130">
    <property type="match status" value="1"/>
</dbReference>
<name>Q6FFD2_ACIAD</name>
<evidence type="ECO:0000313" key="7">
    <source>
        <dbReference type="Proteomes" id="UP000000430"/>
    </source>
</evidence>
<dbReference type="BioCyc" id="ASP62977:ACIAD_RS01225-MONOMER"/>
<evidence type="ECO:0000313" key="6">
    <source>
        <dbReference type="EMBL" id="CAG67225.1"/>
    </source>
</evidence>
<keyword evidence="4" id="KW-0812">Transmembrane</keyword>
<evidence type="ECO:0000256" key="1">
    <source>
        <dbReference type="ARBA" id="ARBA00000085"/>
    </source>
</evidence>
<dbReference type="InterPro" id="IPR004358">
    <property type="entry name" value="Sig_transdc_His_kin-like_C"/>
</dbReference>
<evidence type="ECO:0000256" key="4">
    <source>
        <dbReference type="SAM" id="Phobius"/>
    </source>
</evidence>